<evidence type="ECO:0000313" key="4">
    <source>
        <dbReference type="Proteomes" id="UP000184047"/>
    </source>
</evidence>
<dbReference type="PANTHER" id="PTHR39430">
    <property type="entry name" value="MEMBRANE-ASSOCIATED PROTEASE-RELATED"/>
    <property type="match status" value="1"/>
</dbReference>
<dbReference type="InterPro" id="IPR003675">
    <property type="entry name" value="Rce1/LyrA-like_dom"/>
</dbReference>
<dbReference type="RefSeq" id="WP_073061434.1">
    <property type="nucleotide sequence ID" value="NZ_FQWT01000002.1"/>
</dbReference>
<dbReference type="Pfam" id="PF02517">
    <property type="entry name" value="Rce1-like"/>
    <property type="match status" value="1"/>
</dbReference>
<feature type="transmembrane region" description="Helical" evidence="1">
    <location>
        <begin position="6"/>
        <end position="28"/>
    </location>
</feature>
<feature type="transmembrane region" description="Helical" evidence="1">
    <location>
        <begin position="40"/>
        <end position="60"/>
    </location>
</feature>
<keyword evidence="1" id="KW-0472">Membrane</keyword>
<dbReference type="GO" id="GO:0080120">
    <property type="term" value="P:CAAX-box protein maturation"/>
    <property type="evidence" value="ECO:0007669"/>
    <property type="project" value="UniProtKB-ARBA"/>
</dbReference>
<dbReference type="EMBL" id="FQWT01000002">
    <property type="protein sequence ID" value="SHG89008.1"/>
    <property type="molecule type" value="Genomic_DNA"/>
</dbReference>
<feature type="transmembrane region" description="Helical" evidence="1">
    <location>
        <begin position="198"/>
        <end position="219"/>
    </location>
</feature>
<sequence>MIGIIIELIISWLLLRFIAGKNLSVLGLKLSPERMKHFTAGFFLAAICCSLYQVMTVTFANNSWVVNDQLTFQSLLKGVWFTLKSVLFEELIFRGALLYLAIEKIGIQKACILSAACFGIYHWFSFNSFSNPFQMGIIFLMTGIFGWMLAFAFAKTKSLYLPISLHLGWNLFNIVVFSAGPLGTQILIKANHHKLEGILSLFVFLFQVLVLPALVYFYLRYSKSKQPPKTVM</sequence>
<keyword evidence="1" id="KW-0812">Transmembrane</keyword>
<organism evidence="3 4">
    <name type="scientific">Chryseobacterium oranimense</name>
    <dbReference type="NCBI Taxonomy" id="421058"/>
    <lineage>
        <taxon>Bacteria</taxon>
        <taxon>Pseudomonadati</taxon>
        <taxon>Bacteroidota</taxon>
        <taxon>Flavobacteriia</taxon>
        <taxon>Flavobacteriales</taxon>
        <taxon>Weeksellaceae</taxon>
        <taxon>Chryseobacterium group</taxon>
        <taxon>Chryseobacterium</taxon>
    </lineage>
</organism>
<name>A0A1M5NHJ8_9FLAO</name>
<proteinExistence type="predicted"/>
<gene>
    <name evidence="3" type="ORF">SAMN05421866_1453</name>
</gene>
<reference evidence="4" key="1">
    <citation type="submission" date="2016-11" db="EMBL/GenBank/DDBJ databases">
        <authorList>
            <person name="Varghese N."/>
            <person name="Submissions S."/>
        </authorList>
    </citation>
    <scope>NUCLEOTIDE SEQUENCE [LARGE SCALE GENOMIC DNA]</scope>
    <source>
        <strain evidence="4">DSM 19055</strain>
    </source>
</reference>
<evidence type="ECO:0000259" key="2">
    <source>
        <dbReference type="Pfam" id="PF02517"/>
    </source>
</evidence>
<evidence type="ECO:0000313" key="3">
    <source>
        <dbReference type="EMBL" id="SHG89008.1"/>
    </source>
</evidence>
<dbReference type="GO" id="GO:0004175">
    <property type="term" value="F:endopeptidase activity"/>
    <property type="evidence" value="ECO:0007669"/>
    <property type="project" value="UniProtKB-ARBA"/>
</dbReference>
<dbReference type="STRING" id="421058.SAMN05421866_1453"/>
<feature type="transmembrane region" description="Helical" evidence="1">
    <location>
        <begin position="166"/>
        <end position="186"/>
    </location>
</feature>
<keyword evidence="1" id="KW-1133">Transmembrane helix</keyword>
<feature type="domain" description="CAAX prenyl protease 2/Lysostaphin resistance protein A-like" evidence="2">
    <location>
        <begin position="74"/>
        <end position="172"/>
    </location>
</feature>
<accession>A0A1M5NHJ8</accession>
<dbReference type="Proteomes" id="UP000184047">
    <property type="component" value="Unassembled WGS sequence"/>
</dbReference>
<dbReference type="PANTHER" id="PTHR39430:SF1">
    <property type="entry name" value="PROTEASE"/>
    <property type="match status" value="1"/>
</dbReference>
<dbReference type="OrthoDB" id="193898at2"/>
<feature type="transmembrane region" description="Helical" evidence="1">
    <location>
        <begin position="136"/>
        <end position="154"/>
    </location>
</feature>
<protein>
    <recommendedName>
        <fullName evidence="2">CAAX prenyl protease 2/Lysostaphin resistance protein A-like domain-containing protein</fullName>
    </recommendedName>
</protein>
<keyword evidence="4" id="KW-1185">Reference proteome</keyword>
<dbReference type="AlphaFoldDB" id="A0A1M5NHJ8"/>
<evidence type="ECO:0000256" key="1">
    <source>
        <dbReference type="SAM" id="Phobius"/>
    </source>
</evidence>